<dbReference type="GO" id="GO:0019843">
    <property type="term" value="F:rRNA binding"/>
    <property type="evidence" value="ECO:0007669"/>
    <property type="project" value="InterPro"/>
</dbReference>
<reference evidence="5 6" key="2">
    <citation type="submission" date="2016-05" db="EMBL/GenBank/DDBJ databases">
        <title>Lineage-specific infection strategies underlie the spectrum of fungal disease in amphibians.</title>
        <authorList>
            <person name="Cuomo C.A."/>
            <person name="Farrer R.A."/>
            <person name="James T."/>
            <person name="Longcore J."/>
            <person name="Birren B."/>
        </authorList>
    </citation>
    <scope>NUCLEOTIDE SEQUENCE [LARGE SCALE GENOMIC DNA]</scope>
    <source>
        <strain evidence="5 6">JEL423</strain>
    </source>
</reference>
<dbReference type="AlphaFoldDB" id="A0A177WHD3"/>
<evidence type="ECO:0000256" key="2">
    <source>
        <dbReference type="ARBA" id="ARBA00022980"/>
    </source>
</evidence>
<dbReference type="Pfam" id="PF00252">
    <property type="entry name" value="Ribosomal_L16"/>
    <property type="match status" value="1"/>
</dbReference>
<dbReference type="PANTHER" id="PTHR12220">
    <property type="entry name" value="50S/60S RIBOSOMAL PROTEIN L16"/>
    <property type="match status" value="1"/>
</dbReference>
<proteinExistence type="inferred from homology"/>
<dbReference type="eggNOG" id="KOG3422">
    <property type="taxonomic scope" value="Eukaryota"/>
</dbReference>
<keyword evidence="2 4" id="KW-0689">Ribosomal protein</keyword>
<dbReference type="SUPFAM" id="SSF54686">
    <property type="entry name" value="Ribosomal protein L16p/L10e"/>
    <property type="match status" value="1"/>
</dbReference>
<sequence length="249" mass="27863">MVFCAGGLGLLWKSSLRSSSIFRSVQSHTVTAPTLSLFNTHLPTGLVPLWSSPIAHIQRRFAVVNLRPKKTKYRKAHKGFFKTRLGGSIRGTTVRLGEYGLQLFEPGRLKDKQLDTVRTMVNRILKSEKGSKLILRIFPHRPVTAKGAETRMGKGKGAVEYYATWVSEGVVIMEITGARKDVALKALNVAAQALPLRTRVVQRNPELIDAPRVVPYFVQKRLRDCEFNDYVAVTKALPLRDQPVSISQQ</sequence>
<reference evidence="5 6" key="1">
    <citation type="submission" date="2006-10" db="EMBL/GenBank/DDBJ databases">
        <title>The Genome Sequence of Batrachochytrium dendrobatidis JEL423.</title>
        <authorList>
            <consortium name="The Broad Institute Genome Sequencing Platform"/>
            <person name="Birren B."/>
            <person name="Lander E."/>
            <person name="Galagan J."/>
            <person name="Cuomo C."/>
            <person name="Devon K."/>
            <person name="Jaffe D."/>
            <person name="Butler J."/>
            <person name="Alvarez P."/>
            <person name="Gnerre S."/>
            <person name="Grabherr M."/>
            <person name="Kleber M."/>
            <person name="Mauceli E."/>
            <person name="Brockman W."/>
            <person name="Young S."/>
            <person name="LaButti K."/>
            <person name="Sykes S."/>
            <person name="DeCaprio D."/>
            <person name="Crawford M."/>
            <person name="Koehrsen M."/>
            <person name="Engels R."/>
            <person name="Montgomery P."/>
            <person name="Pearson M."/>
            <person name="Howarth C."/>
            <person name="Larson L."/>
            <person name="White J."/>
            <person name="O'Leary S."/>
            <person name="Kodira C."/>
            <person name="Zeng Q."/>
            <person name="Yandava C."/>
            <person name="Alvarado L."/>
            <person name="Longcore J."/>
            <person name="James T."/>
        </authorList>
    </citation>
    <scope>NUCLEOTIDE SEQUENCE [LARGE SCALE GENOMIC DNA]</scope>
    <source>
        <strain evidence="5 6">JEL423</strain>
    </source>
</reference>
<dbReference type="VEuPathDB" id="FungiDB:BDEG_23066"/>
<evidence type="ECO:0000256" key="4">
    <source>
        <dbReference type="RuleBase" id="RU004413"/>
    </source>
</evidence>
<name>A0A177WHD3_BATDL</name>
<dbReference type="GO" id="GO:0003735">
    <property type="term" value="F:structural constituent of ribosome"/>
    <property type="evidence" value="ECO:0007669"/>
    <property type="project" value="InterPro"/>
</dbReference>
<evidence type="ECO:0000313" key="6">
    <source>
        <dbReference type="Proteomes" id="UP000077115"/>
    </source>
</evidence>
<organism evidence="5 6">
    <name type="scientific">Batrachochytrium dendrobatidis (strain JEL423)</name>
    <dbReference type="NCBI Taxonomy" id="403673"/>
    <lineage>
        <taxon>Eukaryota</taxon>
        <taxon>Fungi</taxon>
        <taxon>Fungi incertae sedis</taxon>
        <taxon>Chytridiomycota</taxon>
        <taxon>Chytridiomycota incertae sedis</taxon>
        <taxon>Chytridiomycetes</taxon>
        <taxon>Rhizophydiales</taxon>
        <taxon>Rhizophydiales incertae sedis</taxon>
        <taxon>Batrachochytrium</taxon>
    </lineage>
</organism>
<dbReference type="InterPro" id="IPR016180">
    <property type="entry name" value="Ribosomal_uL16_dom"/>
</dbReference>
<dbReference type="EMBL" id="DS022302">
    <property type="protein sequence ID" value="OAJ39202.1"/>
    <property type="molecule type" value="Genomic_DNA"/>
</dbReference>
<evidence type="ECO:0000313" key="5">
    <source>
        <dbReference type="EMBL" id="OAJ39202.1"/>
    </source>
</evidence>
<dbReference type="STRING" id="403673.A0A177WHD3"/>
<dbReference type="GO" id="GO:0005762">
    <property type="term" value="C:mitochondrial large ribosomal subunit"/>
    <property type="evidence" value="ECO:0007669"/>
    <property type="project" value="TreeGrafter"/>
</dbReference>
<dbReference type="InterPro" id="IPR047873">
    <property type="entry name" value="Ribosomal_uL16"/>
</dbReference>
<dbReference type="FunFam" id="3.90.1170.10:FF:000001">
    <property type="entry name" value="50S ribosomal protein L16"/>
    <property type="match status" value="1"/>
</dbReference>
<dbReference type="NCBIfam" id="TIGR01164">
    <property type="entry name" value="rplP_bact"/>
    <property type="match status" value="1"/>
</dbReference>
<gene>
    <name evidence="5" type="ORF">BDEG_23066</name>
</gene>
<dbReference type="CDD" id="cd01433">
    <property type="entry name" value="Ribosomal_L16_L10e"/>
    <property type="match status" value="1"/>
</dbReference>
<keyword evidence="3 4" id="KW-0687">Ribonucleoprotein</keyword>
<dbReference type="PANTHER" id="PTHR12220:SF13">
    <property type="entry name" value="LARGE RIBOSOMAL SUBUNIT PROTEIN UL16M"/>
    <property type="match status" value="1"/>
</dbReference>
<dbReference type="PRINTS" id="PR00060">
    <property type="entry name" value="RIBOSOMALL16"/>
</dbReference>
<dbReference type="InterPro" id="IPR000114">
    <property type="entry name" value="Ribosomal_uL16_bact-type"/>
</dbReference>
<dbReference type="Proteomes" id="UP000077115">
    <property type="component" value="Unassembled WGS sequence"/>
</dbReference>
<dbReference type="Gene3D" id="3.90.1170.10">
    <property type="entry name" value="Ribosomal protein L10e/L16"/>
    <property type="match status" value="1"/>
</dbReference>
<comment type="similarity">
    <text evidence="1 4">Belongs to the universal ribosomal protein uL16 family.</text>
</comment>
<evidence type="ECO:0000256" key="3">
    <source>
        <dbReference type="ARBA" id="ARBA00023274"/>
    </source>
</evidence>
<accession>A0A177WHD3</accession>
<evidence type="ECO:0000256" key="1">
    <source>
        <dbReference type="ARBA" id="ARBA00008931"/>
    </source>
</evidence>
<dbReference type="InterPro" id="IPR036920">
    <property type="entry name" value="Ribosomal_uL16_sf"/>
</dbReference>
<dbReference type="GO" id="GO:0032543">
    <property type="term" value="P:mitochondrial translation"/>
    <property type="evidence" value="ECO:0007669"/>
    <property type="project" value="TreeGrafter"/>
</dbReference>
<protein>
    <submittedName>
        <fullName evidence="5">Ribosomal protein L16p/L10e</fullName>
    </submittedName>
</protein>
<dbReference type="OrthoDB" id="268521at2759"/>